<accession>A0A4S3KZI4</accession>
<feature type="domain" description="Extensin-like C-terminal" evidence="1">
    <location>
        <begin position="67"/>
        <end position="257"/>
    </location>
</feature>
<protein>
    <recommendedName>
        <fullName evidence="1">Extensin-like C-terminal domain-containing protein</fullName>
    </recommendedName>
</protein>
<name>A0A4S3KZI4_9GAMM</name>
<organism evidence="2 3">
    <name type="scientific">Pseudofulvimonas gallinarii</name>
    <dbReference type="NCBI Taxonomy" id="634155"/>
    <lineage>
        <taxon>Bacteria</taxon>
        <taxon>Pseudomonadati</taxon>
        <taxon>Pseudomonadota</taxon>
        <taxon>Gammaproteobacteria</taxon>
        <taxon>Lysobacterales</taxon>
        <taxon>Rhodanobacteraceae</taxon>
        <taxon>Pseudofulvimonas</taxon>
    </lineage>
</organism>
<gene>
    <name evidence="2" type="ORF">EDC25_11513</name>
</gene>
<dbReference type="Pfam" id="PF06904">
    <property type="entry name" value="Extensin-like_C"/>
    <property type="match status" value="1"/>
</dbReference>
<comment type="caution">
    <text evidence="2">The sequence shown here is derived from an EMBL/GenBank/DDBJ whole genome shotgun (WGS) entry which is preliminary data.</text>
</comment>
<sequence length="257" mass="28230">MVLPSPPRRSLSGWLFLLCLLLLAWALRSGHLVIPDRWNPWAPLDIEATPNLLTRFKLQRASGDPEACRAALSRSGFRATSLPDAVTGPGCGFTHAFRIERMNVDVGEAFALGCPAALSLALWERHVMQPAADEHLASPVVKLEHLGSYACRNLYGEDGRRRSRHATADALDIAGFVLADGRRIRVLAHWTPADRASASFPGVVPSSNGDHPDANSRFLRALRDGACHYFDAVLGPDYNRAHADHFHFDRGAARICR</sequence>
<dbReference type="EMBL" id="SMAF01000015">
    <property type="protein sequence ID" value="TCS96325.1"/>
    <property type="molecule type" value="Genomic_DNA"/>
</dbReference>
<dbReference type="InterPro" id="IPR009683">
    <property type="entry name" value="Extensin-like_C"/>
</dbReference>
<dbReference type="OrthoDB" id="9809788at2"/>
<dbReference type="RefSeq" id="WP_123522203.1">
    <property type="nucleotide sequence ID" value="NZ_JBHLWF010000012.1"/>
</dbReference>
<dbReference type="Proteomes" id="UP000294599">
    <property type="component" value="Unassembled WGS sequence"/>
</dbReference>
<reference evidence="2 3" key="1">
    <citation type="submission" date="2019-03" db="EMBL/GenBank/DDBJ databases">
        <title>Genomic Encyclopedia of Type Strains, Phase IV (KMG-IV): sequencing the most valuable type-strain genomes for metagenomic binning, comparative biology and taxonomic classification.</title>
        <authorList>
            <person name="Goeker M."/>
        </authorList>
    </citation>
    <scope>NUCLEOTIDE SEQUENCE [LARGE SCALE GENOMIC DNA]</scope>
    <source>
        <strain evidence="2 3">DSM 21944</strain>
    </source>
</reference>
<evidence type="ECO:0000313" key="3">
    <source>
        <dbReference type="Proteomes" id="UP000294599"/>
    </source>
</evidence>
<proteinExistence type="predicted"/>
<keyword evidence="3" id="KW-1185">Reference proteome</keyword>
<evidence type="ECO:0000313" key="2">
    <source>
        <dbReference type="EMBL" id="TCS96325.1"/>
    </source>
</evidence>
<dbReference type="AlphaFoldDB" id="A0A4S3KZI4"/>
<evidence type="ECO:0000259" key="1">
    <source>
        <dbReference type="Pfam" id="PF06904"/>
    </source>
</evidence>